<reference evidence="2" key="1">
    <citation type="submission" date="2020-10" db="EMBL/GenBank/DDBJ databases">
        <title>Unveiling of a novel bifunctional photoreceptor, Dualchrome1, isolated from a cosmopolitan green alga.</title>
        <authorList>
            <person name="Suzuki S."/>
            <person name="Kawachi M."/>
        </authorList>
    </citation>
    <scope>NUCLEOTIDE SEQUENCE</scope>
    <source>
        <strain evidence="2">NIES 2893</strain>
    </source>
</reference>
<feature type="region of interest" description="Disordered" evidence="1">
    <location>
        <begin position="287"/>
        <end position="323"/>
    </location>
</feature>
<evidence type="ECO:0000313" key="2">
    <source>
        <dbReference type="EMBL" id="GHP03934.1"/>
    </source>
</evidence>
<dbReference type="Proteomes" id="UP000660262">
    <property type="component" value="Unassembled WGS sequence"/>
</dbReference>
<proteinExistence type="predicted"/>
<gene>
    <name evidence="2" type="ORF">PPROV_000268800</name>
</gene>
<accession>A0A830HA18</accession>
<comment type="caution">
    <text evidence="2">The sequence shown here is derived from an EMBL/GenBank/DDBJ whole genome shotgun (WGS) entry which is preliminary data.</text>
</comment>
<name>A0A830HA18_9CHLO</name>
<feature type="region of interest" description="Disordered" evidence="1">
    <location>
        <begin position="129"/>
        <end position="156"/>
    </location>
</feature>
<organism evidence="2 3">
    <name type="scientific">Pycnococcus provasolii</name>
    <dbReference type="NCBI Taxonomy" id="41880"/>
    <lineage>
        <taxon>Eukaryota</taxon>
        <taxon>Viridiplantae</taxon>
        <taxon>Chlorophyta</taxon>
        <taxon>Pseudoscourfieldiophyceae</taxon>
        <taxon>Pseudoscourfieldiales</taxon>
        <taxon>Pycnococcaceae</taxon>
        <taxon>Pycnococcus</taxon>
    </lineage>
</organism>
<protein>
    <submittedName>
        <fullName evidence="2">Uncharacterized protein</fullName>
    </submittedName>
</protein>
<evidence type="ECO:0000256" key="1">
    <source>
        <dbReference type="SAM" id="MobiDB-lite"/>
    </source>
</evidence>
<sequence length="323" mass="34082">MAEADSSSSVTVTKVLGRLLMAVVALQIPFAVVPDPAVAHGQRRADDVIGISPLEITAAHLARLGKDRGPQWHEYALTTASCIAYPGAVAKAAWKHAYCTLNVDAPRKQTAAADDANVAVPDTDEFDEFESDFDNDNAKNTAAKSEEGTTDQGKGNERKLHMARAIAGGALVHGKCDTSGDFKLPQLETIMQEFKDEEYWDAALSMFGRYAKEFLCGCALVVTGTALQLVFASKLSFGGMCLLYYAAHSAPAAQPTTHVLPAMACAASQLNIFDAFTRGARRRAAATAAATNASGGQSVPKETGDAGNSGGDAKKTAARRRRA</sequence>
<keyword evidence="3" id="KW-1185">Reference proteome</keyword>
<dbReference type="AlphaFoldDB" id="A0A830HA18"/>
<evidence type="ECO:0000313" key="3">
    <source>
        <dbReference type="Proteomes" id="UP000660262"/>
    </source>
</evidence>
<dbReference type="EMBL" id="BNJQ01000006">
    <property type="protein sequence ID" value="GHP03934.1"/>
    <property type="molecule type" value="Genomic_DNA"/>
</dbReference>